<dbReference type="Gene3D" id="3.90.1150.10">
    <property type="entry name" value="Aspartate Aminotransferase, domain 1"/>
    <property type="match status" value="1"/>
</dbReference>
<dbReference type="NCBIfam" id="NF041359">
    <property type="entry name" value="GntG_guanitoxin"/>
    <property type="match status" value="1"/>
</dbReference>
<evidence type="ECO:0000313" key="8">
    <source>
        <dbReference type="EMBL" id="KKB80098.1"/>
    </source>
</evidence>
<comment type="subunit">
    <text evidence="3">Homotetramer.</text>
</comment>
<dbReference type="GO" id="GO:0006545">
    <property type="term" value="P:glycine biosynthetic process"/>
    <property type="evidence" value="ECO:0007669"/>
    <property type="project" value="TreeGrafter"/>
</dbReference>
<accession>A0A0F5LCN3</accession>
<gene>
    <name evidence="8" type="ORF">VW35_06575</name>
</gene>
<dbReference type="STRING" id="361041.VW35_06575"/>
<evidence type="ECO:0000259" key="7">
    <source>
        <dbReference type="Pfam" id="PF01212"/>
    </source>
</evidence>
<dbReference type="InterPro" id="IPR001597">
    <property type="entry name" value="ArAA_b-elim_lyase/Thr_aldolase"/>
</dbReference>
<dbReference type="InterPro" id="IPR015421">
    <property type="entry name" value="PyrdxlP-dep_Trfase_major"/>
</dbReference>
<protein>
    <submittedName>
        <fullName evidence="8">Threonine aldolase</fullName>
    </submittedName>
</protein>
<dbReference type="Gene3D" id="3.40.640.10">
    <property type="entry name" value="Type I PLP-dependent aspartate aminotransferase-like (Major domain)"/>
    <property type="match status" value="1"/>
</dbReference>
<evidence type="ECO:0000256" key="2">
    <source>
        <dbReference type="ARBA" id="ARBA00006966"/>
    </source>
</evidence>
<keyword evidence="5" id="KW-0456">Lyase</keyword>
<dbReference type="Pfam" id="PF01212">
    <property type="entry name" value="Beta_elim_lyase"/>
    <property type="match status" value="1"/>
</dbReference>
<reference evidence="8 9" key="1">
    <citation type="submission" date="2015-03" db="EMBL/GenBank/DDBJ databases">
        <authorList>
            <person name="Hassan Y.I."/>
            <person name="Lepp D."/>
            <person name="Zhou T."/>
        </authorList>
    </citation>
    <scope>NUCLEOTIDE SEQUENCE [LARGE SCALE GENOMIC DNA]</scope>
    <source>
        <strain evidence="8 9">GH2-10</strain>
    </source>
</reference>
<feature type="domain" description="Aromatic amino acid beta-eliminating lyase/threonine aldolase" evidence="7">
    <location>
        <begin position="7"/>
        <end position="287"/>
    </location>
</feature>
<dbReference type="InterPro" id="IPR015422">
    <property type="entry name" value="PyrdxlP-dep_Trfase_small"/>
</dbReference>
<dbReference type="SUPFAM" id="SSF53383">
    <property type="entry name" value="PLP-dependent transferases"/>
    <property type="match status" value="1"/>
</dbReference>
<keyword evidence="9" id="KW-1185">Reference proteome</keyword>
<keyword evidence="4" id="KW-0663">Pyridoxal phosphate</keyword>
<comment type="similarity">
    <text evidence="2">Belongs to the threonine aldolase family.</text>
</comment>
<evidence type="ECO:0000256" key="1">
    <source>
        <dbReference type="ARBA" id="ARBA00001933"/>
    </source>
</evidence>
<dbReference type="FunFam" id="3.40.640.10:FF:000030">
    <property type="entry name" value="Low-specificity L-threonine aldolase"/>
    <property type="match status" value="1"/>
</dbReference>
<comment type="cofactor">
    <cofactor evidence="1">
        <name>pyridoxal 5'-phosphate</name>
        <dbReference type="ChEBI" id="CHEBI:597326"/>
    </cofactor>
</comment>
<dbReference type="CDD" id="cd06502">
    <property type="entry name" value="TA_like"/>
    <property type="match status" value="1"/>
</dbReference>
<dbReference type="NCBIfam" id="NF007825">
    <property type="entry name" value="PRK10534.1"/>
    <property type="match status" value="1"/>
</dbReference>
<dbReference type="Proteomes" id="UP000033514">
    <property type="component" value="Unassembled WGS sequence"/>
</dbReference>
<feature type="modified residue" description="N6-(pyridoxal phosphate)lysine" evidence="6">
    <location>
        <position position="202"/>
    </location>
</feature>
<evidence type="ECO:0000313" key="9">
    <source>
        <dbReference type="Proteomes" id="UP000033514"/>
    </source>
</evidence>
<dbReference type="PANTHER" id="PTHR48097">
    <property type="entry name" value="L-THREONINE ALDOLASE-RELATED"/>
    <property type="match status" value="1"/>
</dbReference>
<dbReference type="AlphaFoldDB" id="A0A0F5LCN3"/>
<dbReference type="GO" id="GO:0005829">
    <property type="term" value="C:cytosol"/>
    <property type="evidence" value="ECO:0007669"/>
    <property type="project" value="TreeGrafter"/>
</dbReference>
<dbReference type="PANTHER" id="PTHR48097:SF9">
    <property type="entry name" value="L-THREONINE ALDOLASE"/>
    <property type="match status" value="1"/>
</dbReference>
<proteinExistence type="inferred from homology"/>
<dbReference type="InterPro" id="IPR023603">
    <property type="entry name" value="Low_specificity_L-TA-like"/>
</dbReference>
<evidence type="ECO:0000256" key="6">
    <source>
        <dbReference type="PIRSR" id="PIRSR017617-1"/>
    </source>
</evidence>
<name>A0A0F5LCN3_9HYPH</name>
<dbReference type="EMBL" id="LAJG01000014">
    <property type="protein sequence ID" value="KKB80098.1"/>
    <property type="molecule type" value="Genomic_DNA"/>
</dbReference>
<dbReference type="RefSeq" id="WP_046142163.1">
    <property type="nucleotide sequence ID" value="NZ_LAJG01000014.1"/>
</dbReference>
<dbReference type="GO" id="GO:0006567">
    <property type="term" value="P:L-threonine catabolic process"/>
    <property type="evidence" value="ECO:0007669"/>
    <property type="project" value="TreeGrafter"/>
</dbReference>
<organism evidence="8 9">
    <name type="scientific">Devosia soli</name>
    <dbReference type="NCBI Taxonomy" id="361041"/>
    <lineage>
        <taxon>Bacteria</taxon>
        <taxon>Pseudomonadati</taxon>
        <taxon>Pseudomonadota</taxon>
        <taxon>Alphaproteobacteria</taxon>
        <taxon>Hyphomicrobiales</taxon>
        <taxon>Devosiaceae</taxon>
        <taxon>Devosia</taxon>
    </lineage>
</organism>
<dbReference type="InterPro" id="IPR015424">
    <property type="entry name" value="PyrdxlP-dep_Trfase"/>
</dbReference>
<dbReference type="OrthoDB" id="9774495at2"/>
<sequence length="339" mass="36498">MNSIRHDFRSDTVTKPSAGMRAAMTAAEVGDDVFGDDPTVNLLEQKMAGLVGKEAAVFVPSGTQSNLLALMSHCERGDEFIAGQNAHLYKYEGGGAAVLGSIQPQPIAHRPDGTMDPKDIEAAIKAPGDSHFAITRVIALENTFGGRVLPLDYMHEVGAIARKHGLGLHLDGARAFNAVVRLGVGISEFAQPFDTVSICLSKGLGAPVGSVLVGHRHLIDKARRYRKMLGGGMRQAGILAAAGIYAIENNVGRLADDHRRAKLLADGLMQHKVLKVTAPDTNILWVEAEPELGERLGDYLRDNGVGITGRYGQQRWVTHLDVSDEDIERALDLVDRFLA</sequence>
<evidence type="ECO:0000256" key="5">
    <source>
        <dbReference type="ARBA" id="ARBA00023239"/>
    </source>
</evidence>
<dbReference type="GO" id="GO:0008732">
    <property type="term" value="F:L-allo-threonine aldolase activity"/>
    <property type="evidence" value="ECO:0007669"/>
    <property type="project" value="TreeGrafter"/>
</dbReference>
<evidence type="ECO:0000256" key="4">
    <source>
        <dbReference type="ARBA" id="ARBA00022898"/>
    </source>
</evidence>
<dbReference type="PATRIC" id="fig|361041.3.peg.638"/>
<evidence type="ECO:0000256" key="3">
    <source>
        <dbReference type="ARBA" id="ARBA00011881"/>
    </source>
</evidence>
<comment type="caution">
    <text evidence="8">The sequence shown here is derived from an EMBL/GenBank/DDBJ whole genome shotgun (WGS) entry which is preliminary data.</text>
</comment>
<dbReference type="PIRSF" id="PIRSF017617">
    <property type="entry name" value="Thr_aldolase"/>
    <property type="match status" value="1"/>
</dbReference>